<dbReference type="GO" id="GO:0016705">
    <property type="term" value="F:oxidoreductase activity, acting on paired donors, with incorporation or reduction of molecular oxygen"/>
    <property type="evidence" value="ECO:0007669"/>
    <property type="project" value="InterPro"/>
</dbReference>
<keyword evidence="8" id="KW-1133">Transmembrane helix</keyword>
<keyword evidence="12" id="KW-0472">Membrane</keyword>
<keyword evidence="5 13" id="KW-0349">Heme</keyword>
<dbReference type="PROSITE" id="PS00086">
    <property type="entry name" value="CYTOCHROME_P450"/>
    <property type="match status" value="1"/>
</dbReference>
<evidence type="ECO:0000256" key="3">
    <source>
        <dbReference type="ARBA" id="ARBA00004721"/>
    </source>
</evidence>
<dbReference type="Proteomes" id="UP000799118">
    <property type="component" value="Unassembled WGS sequence"/>
</dbReference>
<reference evidence="15" key="1">
    <citation type="journal article" date="2019" name="Environ. Microbiol.">
        <title>Fungal ecological strategies reflected in gene transcription - a case study of two litter decomposers.</title>
        <authorList>
            <person name="Barbi F."/>
            <person name="Kohler A."/>
            <person name="Barry K."/>
            <person name="Baskaran P."/>
            <person name="Daum C."/>
            <person name="Fauchery L."/>
            <person name="Ihrmark K."/>
            <person name="Kuo A."/>
            <person name="LaButti K."/>
            <person name="Lipzen A."/>
            <person name="Morin E."/>
            <person name="Grigoriev I.V."/>
            <person name="Henrissat B."/>
            <person name="Lindahl B."/>
            <person name="Martin F."/>
        </authorList>
    </citation>
    <scope>NUCLEOTIDE SEQUENCE</scope>
    <source>
        <strain evidence="15">JB14</strain>
    </source>
</reference>
<dbReference type="OrthoDB" id="1470350at2759"/>
<dbReference type="EMBL" id="ML769625">
    <property type="protein sequence ID" value="KAE9391413.1"/>
    <property type="molecule type" value="Genomic_DNA"/>
</dbReference>
<evidence type="ECO:0000256" key="7">
    <source>
        <dbReference type="ARBA" id="ARBA00022723"/>
    </source>
</evidence>
<evidence type="ECO:0000256" key="14">
    <source>
        <dbReference type="RuleBase" id="RU000461"/>
    </source>
</evidence>
<keyword evidence="10 13" id="KW-0408">Iron</keyword>
<dbReference type="InterPro" id="IPR001128">
    <property type="entry name" value="Cyt_P450"/>
</dbReference>
<gene>
    <name evidence="15" type="ORF">BT96DRAFT_945395</name>
</gene>
<comment type="cofactor">
    <cofactor evidence="1 13">
        <name>heme</name>
        <dbReference type="ChEBI" id="CHEBI:30413"/>
    </cofactor>
</comment>
<dbReference type="GO" id="GO:0004497">
    <property type="term" value="F:monooxygenase activity"/>
    <property type="evidence" value="ECO:0007669"/>
    <property type="project" value="UniProtKB-KW"/>
</dbReference>
<dbReference type="GO" id="GO:0020037">
    <property type="term" value="F:heme binding"/>
    <property type="evidence" value="ECO:0007669"/>
    <property type="project" value="InterPro"/>
</dbReference>
<dbReference type="PANTHER" id="PTHR24305">
    <property type="entry name" value="CYTOCHROME P450"/>
    <property type="match status" value="1"/>
</dbReference>
<evidence type="ECO:0000256" key="4">
    <source>
        <dbReference type="ARBA" id="ARBA00010617"/>
    </source>
</evidence>
<evidence type="ECO:0000313" key="15">
    <source>
        <dbReference type="EMBL" id="KAE9391413.1"/>
    </source>
</evidence>
<evidence type="ECO:0000256" key="13">
    <source>
        <dbReference type="PIRSR" id="PIRSR602401-1"/>
    </source>
</evidence>
<evidence type="ECO:0000256" key="12">
    <source>
        <dbReference type="ARBA" id="ARBA00023136"/>
    </source>
</evidence>
<evidence type="ECO:0000256" key="1">
    <source>
        <dbReference type="ARBA" id="ARBA00001971"/>
    </source>
</evidence>
<protein>
    <submittedName>
        <fullName evidence="15">Cytochrome P450</fullName>
    </submittedName>
</protein>
<comment type="similarity">
    <text evidence="4 14">Belongs to the cytochrome P450 family.</text>
</comment>
<accession>A0A6A4H122</accession>
<evidence type="ECO:0000256" key="11">
    <source>
        <dbReference type="ARBA" id="ARBA00023033"/>
    </source>
</evidence>
<evidence type="ECO:0000256" key="9">
    <source>
        <dbReference type="ARBA" id="ARBA00023002"/>
    </source>
</evidence>
<evidence type="ECO:0000256" key="6">
    <source>
        <dbReference type="ARBA" id="ARBA00022692"/>
    </source>
</evidence>
<proteinExistence type="inferred from homology"/>
<dbReference type="PRINTS" id="PR00463">
    <property type="entry name" value="EP450I"/>
</dbReference>
<comment type="subcellular location">
    <subcellularLocation>
        <location evidence="2">Membrane</location>
    </subcellularLocation>
</comment>
<organism evidence="15 16">
    <name type="scientific">Gymnopus androsaceus JB14</name>
    <dbReference type="NCBI Taxonomy" id="1447944"/>
    <lineage>
        <taxon>Eukaryota</taxon>
        <taxon>Fungi</taxon>
        <taxon>Dikarya</taxon>
        <taxon>Basidiomycota</taxon>
        <taxon>Agaricomycotina</taxon>
        <taxon>Agaricomycetes</taxon>
        <taxon>Agaricomycetidae</taxon>
        <taxon>Agaricales</taxon>
        <taxon>Marasmiineae</taxon>
        <taxon>Omphalotaceae</taxon>
        <taxon>Gymnopus</taxon>
    </lineage>
</organism>
<dbReference type="InterPro" id="IPR017972">
    <property type="entry name" value="Cyt_P450_CS"/>
</dbReference>
<sequence>MKLLILSATIFALYVIRKYLEVRRTIKSVRSHPGTITLISQSEFITAFLPPIPGITYGSQYHWQTKHQSFAKAGWDVLANISLAPFAGVTLSVADTAVIKASGFEITAARSRFPKPVEQYKVLSIFGGNIVVSEGEEWRRYRKIAAPAFNDRNSKLIWDETLRIMLDLFDNVWGSQESIVIDHAVSITVPVKLSSTDSCLHEFIRILHLSAEGYLGKMIPLVVFRRIIEMTFKEAIHEASLGCFTKIIVPSWAMGLNEHTRTVVLHLTNWRCSYVHEMISARRNSVKKEERYDLLSSLLDASSGDPTFTDSDLMGNIFIFLLAGHELFVKTTAHTLCFVFALLALYQDEQEILFKHIKSIISDGRLPTYEEMPLFTQSMAVFYESLRLYPAVGHIPKRSAEDTSLTLIHTAGEKRILPVPKGTPIEISVAGLHYNPRYWKDPEEFKPSRFLDPDWPKDAFMPFSAGPRACIGRKFFETEAIVILTMLVSRYKIEVKEEPQFSSETFEETKARITASKSGITMTPIRVPLFSTACTPDNAILLFFQMGGIIYNCVLHTGVPWANPICKVLLFDMSSKIIVNNEYPSGNHNWQLIGRVILGISILG</sequence>
<evidence type="ECO:0000313" key="16">
    <source>
        <dbReference type="Proteomes" id="UP000799118"/>
    </source>
</evidence>
<feature type="binding site" description="axial binding residue" evidence="13">
    <location>
        <position position="470"/>
    </location>
    <ligand>
        <name>heme</name>
        <dbReference type="ChEBI" id="CHEBI:30413"/>
    </ligand>
    <ligandPart>
        <name>Fe</name>
        <dbReference type="ChEBI" id="CHEBI:18248"/>
    </ligandPart>
</feature>
<comment type="pathway">
    <text evidence="3">Secondary metabolite biosynthesis; terpenoid biosynthesis.</text>
</comment>
<dbReference type="GO" id="GO:0005506">
    <property type="term" value="F:iron ion binding"/>
    <property type="evidence" value="ECO:0007669"/>
    <property type="project" value="InterPro"/>
</dbReference>
<keyword evidence="11 14" id="KW-0503">Monooxygenase</keyword>
<keyword evidence="16" id="KW-1185">Reference proteome</keyword>
<dbReference type="PRINTS" id="PR00385">
    <property type="entry name" value="P450"/>
</dbReference>
<evidence type="ECO:0000256" key="10">
    <source>
        <dbReference type="ARBA" id="ARBA00023004"/>
    </source>
</evidence>
<evidence type="ECO:0000256" key="2">
    <source>
        <dbReference type="ARBA" id="ARBA00004370"/>
    </source>
</evidence>
<dbReference type="InterPro" id="IPR050121">
    <property type="entry name" value="Cytochrome_P450_monoxygenase"/>
</dbReference>
<keyword evidence="9 14" id="KW-0560">Oxidoreductase</keyword>
<keyword evidence="7 13" id="KW-0479">Metal-binding</keyword>
<keyword evidence="6" id="KW-0812">Transmembrane</keyword>
<evidence type="ECO:0000256" key="8">
    <source>
        <dbReference type="ARBA" id="ARBA00022989"/>
    </source>
</evidence>
<dbReference type="PANTHER" id="PTHR24305:SF166">
    <property type="entry name" value="CYTOCHROME P450 12A4, MITOCHONDRIAL-RELATED"/>
    <property type="match status" value="1"/>
</dbReference>
<dbReference type="Pfam" id="PF00067">
    <property type="entry name" value="p450"/>
    <property type="match status" value="1"/>
</dbReference>
<dbReference type="Gene3D" id="1.10.630.10">
    <property type="entry name" value="Cytochrome P450"/>
    <property type="match status" value="1"/>
</dbReference>
<name>A0A6A4H122_9AGAR</name>
<dbReference type="InterPro" id="IPR036396">
    <property type="entry name" value="Cyt_P450_sf"/>
</dbReference>
<dbReference type="InterPro" id="IPR002401">
    <property type="entry name" value="Cyt_P450_E_grp-I"/>
</dbReference>
<evidence type="ECO:0000256" key="5">
    <source>
        <dbReference type="ARBA" id="ARBA00022617"/>
    </source>
</evidence>
<dbReference type="SUPFAM" id="SSF48264">
    <property type="entry name" value="Cytochrome P450"/>
    <property type="match status" value="1"/>
</dbReference>
<dbReference type="GO" id="GO:0016020">
    <property type="term" value="C:membrane"/>
    <property type="evidence" value="ECO:0007669"/>
    <property type="project" value="UniProtKB-SubCell"/>
</dbReference>
<dbReference type="AlphaFoldDB" id="A0A6A4H122"/>